<accession>A0A660LF98</accession>
<dbReference type="EMBL" id="RBIL01000001">
    <property type="protein sequence ID" value="RKQ92473.1"/>
    <property type="molecule type" value="Genomic_DNA"/>
</dbReference>
<comment type="caution">
    <text evidence="1">The sequence shown here is derived from an EMBL/GenBank/DDBJ whole genome shotgun (WGS) entry which is preliminary data.</text>
</comment>
<reference evidence="1 2" key="1">
    <citation type="submission" date="2018-10" db="EMBL/GenBank/DDBJ databases">
        <title>Genomic Encyclopedia of Archaeal and Bacterial Type Strains, Phase II (KMG-II): from individual species to whole genera.</title>
        <authorList>
            <person name="Goeker M."/>
        </authorList>
    </citation>
    <scope>NUCLEOTIDE SEQUENCE [LARGE SCALE GENOMIC DNA]</scope>
    <source>
        <strain evidence="1 2">DSM 14954</strain>
    </source>
</reference>
<name>A0A660LF98_9ACTN</name>
<dbReference type="Proteomes" id="UP000278962">
    <property type="component" value="Unassembled WGS sequence"/>
</dbReference>
<evidence type="ECO:0000313" key="2">
    <source>
        <dbReference type="Proteomes" id="UP000278962"/>
    </source>
</evidence>
<protein>
    <submittedName>
        <fullName evidence="1">Uncharacterized protein</fullName>
    </submittedName>
</protein>
<organism evidence="1 2">
    <name type="scientific">Solirubrobacter pauli</name>
    <dbReference type="NCBI Taxonomy" id="166793"/>
    <lineage>
        <taxon>Bacteria</taxon>
        <taxon>Bacillati</taxon>
        <taxon>Actinomycetota</taxon>
        <taxon>Thermoleophilia</taxon>
        <taxon>Solirubrobacterales</taxon>
        <taxon>Solirubrobacteraceae</taxon>
        <taxon>Solirubrobacter</taxon>
    </lineage>
</organism>
<proteinExistence type="predicted"/>
<evidence type="ECO:0000313" key="1">
    <source>
        <dbReference type="EMBL" id="RKQ92473.1"/>
    </source>
</evidence>
<keyword evidence="2" id="KW-1185">Reference proteome</keyword>
<gene>
    <name evidence="1" type="ORF">C8N24_2321</name>
</gene>
<sequence>MRTGPAAEAATQDAAAVWGLPDFVYLPESAAVGSGTRELGDGLLIVGDLGVVVQVKSRENPGSDPERERSWLKKKASDAIKQGNGTVRFLKAQPRLLTNLRGRSVEIDGNAHRWLVVVVLDHDAPPGETVPSLEEAKHPTVVLLRRDWEFLFEQLKSTHAVVEYFERVAGEAVGLGDEPLRYYDLAQEDAATPPSPFPEEMMVAGVEVVSTPLLPLAPVAASDRKAHSLVRMIFEDIATTRLTQATEVDRLLVLAQLDRLPVGQRASLGEFLLDAMSAVAVQADEEAIAWRMRSVRGLDRRTHLGYGVCSRPHDEKIQHMFGLWAQLRHYDVLQAGAACDELRTVAVVLTPPRRGRRQWDTTMVSVFGEVGFEDETLATLRSAFPSALE</sequence>
<dbReference type="AlphaFoldDB" id="A0A660LF98"/>